<comment type="caution">
    <text evidence="3">The sequence shown here is derived from an EMBL/GenBank/DDBJ whole genome shotgun (WGS) entry which is preliminary data.</text>
</comment>
<feature type="compositionally biased region" description="Polar residues" evidence="1">
    <location>
        <begin position="22"/>
        <end position="42"/>
    </location>
</feature>
<feature type="chain" id="PRO_5042896062" description="Exopolysaccharide production protein YjbE" evidence="2">
    <location>
        <begin position="23"/>
        <end position="90"/>
    </location>
</feature>
<name>A0AAQ1JP11_9GAMM</name>
<proteinExistence type="predicted"/>
<feature type="compositionally biased region" description="Low complexity" evidence="1">
    <location>
        <begin position="69"/>
        <end position="81"/>
    </location>
</feature>
<evidence type="ECO:0000256" key="2">
    <source>
        <dbReference type="SAM" id="SignalP"/>
    </source>
</evidence>
<organism evidence="3 4">
    <name type="scientific">Halopseudomonas aestusnigri</name>
    <dbReference type="NCBI Taxonomy" id="857252"/>
    <lineage>
        <taxon>Bacteria</taxon>
        <taxon>Pseudomonadati</taxon>
        <taxon>Pseudomonadota</taxon>
        <taxon>Gammaproteobacteria</taxon>
        <taxon>Pseudomonadales</taxon>
        <taxon>Pseudomonadaceae</taxon>
        <taxon>Halopseudomonas</taxon>
    </lineage>
</organism>
<feature type="region of interest" description="Disordered" evidence="1">
    <location>
        <begin position="69"/>
        <end position="90"/>
    </location>
</feature>
<dbReference type="EMBL" id="FNVE01000001">
    <property type="protein sequence ID" value="SEF67698.1"/>
    <property type="molecule type" value="Genomic_DNA"/>
</dbReference>
<dbReference type="RefSeq" id="WP_088273736.1">
    <property type="nucleotide sequence ID" value="NZ_FNVE01000001.1"/>
</dbReference>
<keyword evidence="4" id="KW-1185">Reference proteome</keyword>
<evidence type="ECO:0000313" key="3">
    <source>
        <dbReference type="EMBL" id="SEF67698.1"/>
    </source>
</evidence>
<feature type="region of interest" description="Disordered" evidence="1">
    <location>
        <begin position="22"/>
        <end position="51"/>
    </location>
</feature>
<sequence length="90" mass="8372">MKTQLVSVIAAGLLIASSVTYAQSEDDTTQQVNDPTVTQNGDTLPDAQGGLSGMGGAALGVGLAAGAAAAAGSSGGSSDNTGGTGTTGSN</sequence>
<dbReference type="AlphaFoldDB" id="A0AAQ1JP11"/>
<feature type="signal peptide" evidence="2">
    <location>
        <begin position="1"/>
        <end position="22"/>
    </location>
</feature>
<gene>
    <name evidence="3" type="ORF">SAMN05216586_101652</name>
</gene>
<keyword evidence="2" id="KW-0732">Signal</keyword>
<reference evidence="3 4" key="1">
    <citation type="submission" date="2016-10" db="EMBL/GenBank/DDBJ databases">
        <authorList>
            <person name="Varghese N."/>
            <person name="Submissions S."/>
        </authorList>
    </citation>
    <scope>NUCLEOTIDE SEQUENCE [LARGE SCALE GENOMIC DNA]</scope>
    <source>
        <strain evidence="3 4">CECT 8317</strain>
    </source>
</reference>
<evidence type="ECO:0008006" key="5">
    <source>
        <dbReference type="Google" id="ProtNLM"/>
    </source>
</evidence>
<evidence type="ECO:0000256" key="1">
    <source>
        <dbReference type="SAM" id="MobiDB-lite"/>
    </source>
</evidence>
<accession>A0AAQ1JP11</accession>
<evidence type="ECO:0000313" key="4">
    <source>
        <dbReference type="Proteomes" id="UP000243518"/>
    </source>
</evidence>
<dbReference type="Proteomes" id="UP000243518">
    <property type="component" value="Unassembled WGS sequence"/>
</dbReference>
<protein>
    <recommendedName>
        <fullName evidence="5">Exopolysaccharide production protein YjbE</fullName>
    </recommendedName>
</protein>